<evidence type="ECO:0000313" key="2">
    <source>
        <dbReference type="EMBL" id="PVY62190.1"/>
    </source>
</evidence>
<organism evidence="2 3">
    <name type="scientific">Pusillimonas noertemannii</name>
    <dbReference type="NCBI Taxonomy" id="305977"/>
    <lineage>
        <taxon>Bacteria</taxon>
        <taxon>Pseudomonadati</taxon>
        <taxon>Pseudomonadota</taxon>
        <taxon>Betaproteobacteria</taxon>
        <taxon>Burkholderiales</taxon>
        <taxon>Alcaligenaceae</taxon>
        <taxon>Pusillimonas</taxon>
    </lineage>
</organism>
<accession>A0A2U1CME5</accession>
<feature type="compositionally biased region" description="Basic and acidic residues" evidence="1">
    <location>
        <begin position="7"/>
        <end position="23"/>
    </location>
</feature>
<keyword evidence="3" id="KW-1185">Reference proteome</keyword>
<evidence type="ECO:0008006" key="4">
    <source>
        <dbReference type="Google" id="ProtNLM"/>
    </source>
</evidence>
<dbReference type="OrthoDB" id="5868871at2"/>
<gene>
    <name evidence="2" type="ORF">C7440_1683</name>
</gene>
<reference evidence="2 3" key="1">
    <citation type="submission" date="2018-04" db="EMBL/GenBank/DDBJ databases">
        <title>Genomic Encyclopedia of Type Strains, Phase IV (KMG-IV): sequencing the most valuable type-strain genomes for metagenomic binning, comparative biology and taxonomic classification.</title>
        <authorList>
            <person name="Goeker M."/>
        </authorList>
    </citation>
    <scope>NUCLEOTIDE SEQUENCE [LARGE SCALE GENOMIC DNA]</scope>
    <source>
        <strain evidence="2 3">DSM 10065</strain>
    </source>
</reference>
<dbReference type="RefSeq" id="WP_116518182.1">
    <property type="nucleotide sequence ID" value="NZ_JACCEX010000002.1"/>
</dbReference>
<feature type="compositionally biased region" description="Low complexity" evidence="1">
    <location>
        <begin position="73"/>
        <end position="91"/>
    </location>
</feature>
<protein>
    <recommendedName>
        <fullName evidence="4">Terminase small subunit</fullName>
    </recommendedName>
</protein>
<feature type="compositionally biased region" description="Polar residues" evidence="1">
    <location>
        <begin position="100"/>
        <end position="113"/>
    </location>
</feature>
<proteinExistence type="predicted"/>
<sequence length="298" mass="33119">MAAKPKLSPEEWGQIRDTWEADPRDGYTWLVRELDLPVSAPAVRKTAVRDSWAKKGAAQAPSAPPAPEKAPAKGKVSPKVSKVSKVSQSKPETVRETIETIPQNSPAPEQEPTQPNPVGRPTLYQDAYAEQVYKLCLLGATDEELADFFGIAVSTLNNWKLAHPDFVEALKAGKLKADSEVANSLYKRALGYSHPEDDIRTVSVGDGMSEIVITPTTKHYPPETTAAIFWLKNRQPKQWKDKVEIKEEINVNIFPPKEELDAIYAKTLKEAEDVEFRVVEGRMERLGIKFDGDVEDGD</sequence>
<dbReference type="EMBL" id="QEKO01000002">
    <property type="protein sequence ID" value="PVY62190.1"/>
    <property type="molecule type" value="Genomic_DNA"/>
</dbReference>
<dbReference type="Proteomes" id="UP000246145">
    <property type="component" value="Unassembled WGS sequence"/>
</dbReference>
<comment type="caution">
    <text evidence="2">The sequence shown here is derived from an EMBL/GenBank/DDBJ whole genome shotgun (WGS) entry which is preliminary data.</text>
</comment>
<name>A0A2U1CME5_9BURK</name>
<feature type="region of interest" description="Disordered" evidence="1">
    <location>
        <begin position="40"/>
        <end position="121"/>
    </location>
</feature>
<evidence type="ECO:0000256" key="1">
    <source>
        <dbReference type="SAM" id="MobiDB-lite"/>
    </source>
</evidence>
<feature type="region of interest" description="Disordered" evidence="1">
    <location>
        <begin position="1"/>
        <end position="23"/>
    </location>
</feature>
<evidence type="ECO:0000313" key="3">
    <source>
        <dbReference type="Proteomes" id="UP000246145"/>
    </source>
</evidence>
<dbReference type="AlphaFoldDB" id="A0A2U1CME5"/>